<dbReference type="PRINTS" id="PR01434">
    <property type="entry name" value="NADHDHGNASE5"/>
</dbReference>
<sequence>MSATAFTVSTAAALAAPVILWLTGFVPRDTADRHGATMAKLATGVAWSAFALAIVAFAGYAAGPGFGSAQTLNLFAIALPFGVGDFAIGVFVNAVTVIMLALVSLVGAVVTTYARNYMAGDAGEGHFHKWLMLTLAAILTLLVSSNLLMFALAWMATSLNLHRLLLFYPERRAAQMAAHKKFVFSRIGDASLFIAVLLIGASVHTLDFQTLFAAMETVEGPLPLALEVAAWLIALAAILKCAQFPFHGWIIQVMEAPTPVSALLHAGIVNAGAFLVIRMSPVMSVSGGALEALAVVGLVTLAVASLVMLTQTSIKVSLAWSTSAQMGFMLMEAGLGLYSLALLHLVAHSLYKAHAFLASGSSVDGFRTPALKFKGGAPEAWHWLVAFQGAILTALIAGFAFGVDPTHQPALIVTGAIVAIATAQLLLQALVLEENARLLIRATAIGAFVCFAYFGLHAAFEHALIGSVRPAETMGGAFELWLSIAIVAVFVGLITLQHLFTRIQGRLRQAIQVHLYNGLYVDVLVTRLIVRLWPIRQSLTATPATA</sequence>
<feature type="domain" description="NADH:quinone oxidoreductase/Mrp antiporter transmembrane" evidence="9">
    <location>
        <begin position="144"/>
        <end position="362"/>
    </location>
</feature>
<dbReference type="InterPro" id="IPR003945">
    <property type="entry name" value="NU5C-like"/>
</dbReference>
<evidence type="ECO:0000256" key="1">
    <source>
        <dbReference type="ARBA" id="ARBA00004127"/>
    </source>
</evidence>
<keyword evidence="3 7" id="KW-1003">Cell membrane</keyword>
<keyword evidence="12" id="KW-1185">Reference proteome</keyword>
<dbReference type="InterPro" id="IPR046396">
    <property type="entry name" value="Transporter_DabB"/>
</dbReference>
<evidence type="ECO:0000259" key="10">
    <source>
        <dbReference type="Pfam" id="PF00662"/>
    </source>
</evidence>
<accession>A0ABS1CHV3</accession>
<keyword evidence="4 7" id="KW-0812">Transmembrane</keyword>
<dbReference type="EMBL" id="NRRV01000019">
    <property type="protein sequence ID" value="MBK1630941.1"/>
    <property type="molecule type" value="Genomic_DNA"/>
</dbReference>
<dbReference type="InterPro" id="IPR001750">
    <property type="entry name" value="ND/Mrp_TM"/>
</dbReference>
<dbReference type="Pfam" id="PF00361">
    <property type="entry name" value="Proton_antipo_M"/>
    <property type="match status" value="1"/>
</dbReference>
<evidence type="ECO:0000313" key="11">
    <source>
        <dbReference type="EMBL" id="MBK1630941.1"/>
    </source>
</evidence>
<comment type="function">
    <text evidence="7">Part of an energy-coupled inorganic carbon pump.</text>
</comment>
<feature type="transmembrane region" description="Helical" evidence="7">
    <location>
        <begin position="98"/>
        <end position="118"/>
    </location>
</feature>
<feature type="transmembrane region" description="Helical" evidence="7">
    <location>
        <begin position="39"/>
        <end position="60"/>
    </location>
</feature>
<feature type="transmembrane region" description="Helical" evidence="7">
    <location>
        <begin position="190"/>
        <end position="212"/>
    </location>
</feature>
<dbReference type="Proteomes" id="UP000748752">
    <property type="component" value="Unassembled WGS sequence"/>
</dbReference>
<dbReference type="Pfam" id="PF00662">
    <property type="entry name" value="Proton_antipo_N"/>
    <property type="match status" value="1"/>
</dbReference>
<evidence type="ECO:0000259" key="9">
    <source>
        <dbReference type="Pfam" id="PF00361"/>
    </source>
</evidence>
<feature type="transmembrane region" description="Helical" evidence="7">
    <location>
        <begin position="130"/>
        <end position="156"/>
    </location>
</feature>
<keyword evidence="6 7" id="KW-0472">Membrane</keyword>
<evidence type="ECO:0000256" key="8">
    <source>
        <dbReference type="RuleBase" id="RU000320"/>
    </source>
</evidence>
<comment type="subcellular location">
    <subcellularLocation>
        <location evidence="7">Cell membrane</location>
        <topology evidence="7">Multi-pass membrane protein</topology>
    </subcellularLocation>
    <subcellularLocation>
        <location evidence="1">Endomembrane system</location>
        <topology evidence="1">Multi-pass membrane protein</topology>
    </subcellularLocation>
    <subcellularLocation>
        <location evidence="8">Membrane</location>
        <topology evidence="8">Multi-pass membrane protein</topology>
    </subcellularLocation>
</comment>
<comment type="similarity">
    <text evidence="7">Belongs to the inorganic carbon transporter (TC 9.A.2) DabB family.</text>
</comment>
<dbReference type="PANTHER" id="PTHR42829:SF1">
    <property type="entry name" value="INORGANIC CARBON TRANSPORTER SUBUNIT DABB-RELATED"/>
    <property type="match status" value="1"/>
</dbReference>
<dbReference type="HAMAP" id="MF_00862">
    <property type="entry name" value="DabB"/>
    <property type="match status" value="1"/>
</dbReference>
<feature type="transmembrane region" description="Helical" evidence="7">
    <location>
        <begin position="409"/>
        <end position="431"/>
    </location>
</feature>
<comment type="caution">
    <text evidence="11">The sequence shown here is derived from an EMBL/GenBank/DDBJ whole genome shotgun (WGS) entry which is preliminary data.</text>
</comment>
<evidence type="ECO:0000256" key="3">
    <source>
        <dbReference type="ARBA" id="ARBA00022475"/>
    </source>
</evidence>
<dbReference type="NCBIfam" id="NF006029">
    <property type="entry name" value="PRK08168.1"/>
    <property type="match status" value="1"/>
</dbReference>
<feature type="transmembrane region" description="Helical" evidence="7">
    <location>
        <begin position="289"/>
        <end position="308"/>
    </location>
</feature>
<name>A0ABS1CHV3_9GAMM</name>
<evidence type="ECO:0000256" key="6">
    <source>
        <dbReference type="ARBA" id="ARBA00023136"/>
    </source>
</evidence>
<evidence type="ECO:0000256" key="5">
    <source>
        <dbReference type="ARBA" id="ARBA00022989"/>
    </source>
</evidence>
<reference evidence="11 12" key="1">
    <citation type="journal article" date="2020" name="Microorganisms">
        <title>Osmotic Adaptation and Compatible Solute Biosynthesis of Phototrophic Bacteria as Revealed from Genome Analyses.</title>
        <authorList>
            <person name="Imhoff J.F."/>
            <person name="Rahn T."/>
            <person name="Kunzel S."/>
            <person name="Keller A."/>
            <person name="Neulinger S.C."/>
        </authorList>
    </citation>
    <scope>NUCLEOTIDE SEQUENCE [LARGE SCALE GENOMIC DNA]</scope>
    <source>
        <strain evidence="11 12">DSM 6210</strain>
    </source>
</reference>
<feature type="transmembrane region" description="Helical" evidence="7">
    <location>
        <begin position="480"/>
        <end position="500"/>
    </location>
</feature>
<dbReference type="PANTHER" id="PTHR42829">
    <property type="entry name" value="NADH-UBIQUINONE OXIDOREDUCTASE CHAIN 5"/>
    <property type="match status" value="1"/>
</dbReference>
<evidence type="ECO:0000256" key="7">
    <source>
        <dbReference type="HAMAP-Rule" id="MF_00862"/>
    </source>
</evidence>
<feature type="transmembrane region" description="Helical" evidence="7">
    <location>
        <begin position="328"/>
        <end position="347"/>
    </location>
</feature>
<gene>
    <name evidence="7" type="primary">dabB</name>
    <name evidence="11" type="ORF">CKO31_09345</name>
</gene>
<evidence type="ECO:0000313" key="12">
    <source>
        <dbReference type="Proteomes" id="UP000748752"/>
    </source>
</evidence>
<feature type="transmembrane region" description="Helical" evidence="7">
    <location>
        <begin position="224"/>
        <end position="246"/>
    </location>
</feature>
<evidence type="ECO:0000256" key="2">
    <source>
        <dbReference type="ARBA" id="ARBA00022448"/>
    </source>
</evidence>
<protein>
    <recommendedName>
        <fullName evidence="7">Probable inorganic carbon transporter subunit DabB</fullName>
    </recommendedName>
</protein>
<proteinExistence type="inferred from homology"/>
<dbReference type="InterPro" id="IPR001516">
    <property type="entry name" value="Proton_antipo_N"/>
</dbReference>
<feature type="transmembrane region" description="Helical" evidence="7">
    <location>
        <begin position="438"/>
        <end position="460"/>
    </location>
</feature>
<keyword evidence="5 7" id="KW-1133">Transmembrane helix</keyword>
<feature type="domain" description="NADH-Ubiquinone oxidoreductase (complex I) chain 5 N-terminal" evidence="10">
    <location>
        <begin position="85"/>
        <end position="127"/>
    </location>
</feature>
<feature type="transmembrane region" description="Helical" evidence="7">
    <location>
        <begin position="258"/>
        <end position="277"/>
    </location>
</feature>
<comment type="subunit">
    <text evidence="7">Forms a complex with DabA.</text>
</comment>
<evidence type="ECO:0000256" key="4">
    <source>
        <dbReference type="ARBA" id="ARBA00022692"/>
    </source>
</evidence>
<organism evidence="11 12">
    <name type="scientific">Thiohalocapsa halophila</name>
    <dbReference type="NCBI Taxonomy" id="69359"/>
    <lineage>
        <taxon>Bacteria</taxon>
        <taxon>Pseudomonadati</taxon>
        <taxon>Pseudomonadota</taxon>
        <taxon>Gammaproteobacteria</taxon>
        <taxon>Chromatiales</taxon>
        <taxon>Chromatiaceae</taxon>
        <taxon>Thiohalocapsa</taxon>
    </lineage>
</organism>
<dbReference type="RefSeq" id="WP_200236343.1">
    <property type="nucleotide sequence ID" value="NZ_NRRV01000019.1"/>
</dbReference>
<keyword evidence="2 7" id="KW-0813">Transport</keyword>
<feature type="transmembrane region" description="Helical" evidence="7">
    <location>
        <begin position="381"/>
        <end position="403"/>
    </location>
</feature>